<evidence type="ECO:0000259" key="3">
    <source>
        <dbReference type="PROSITE" id="PS50937"/>
    </source>
</evidence>
<dbReference type="Pfam" id="PF13411">
    <property type="entry name" value="MerR_1"/>
    <property type="match status" value="1"/>
</dbReference>
<accession>A0ABS0F202</accession>
<reference evidence="4 5" key="1">
    <citation type="submission" date="2020-11" db="EMBL/GenBank/DDBJ databases">
        <title>Genomic insight of Alicyclobacillus mali FL 18 reveals a new arsenic-resistant strain, with potential in environmental biotechnology.</title>
        <authorList>
            <person name="Fiorentino G."/>
            <person name="Gallo G."/>
            <person name="Aulitto M."/>
        </authorList>
    </citation>
    <scope>NUCLEOTIDE SEQUENCE [LARGE SCALE GENOMIC DNA]</scope>
    <source>
        <strain evidence="4 5">FL 18</strain>
    </source>
</reference>
<gene>
    <name evidence="4" type="ORF">IW967_05495</name>
</gene>
<dbReference type="Gene3D" id="1.10.1660.10">
    <property type="match status" value="1"/>
</dbReference>
<feature type="domain" description="HTH merR-type" evidence="3">
    <location>
        <begin position="7"/>
        <end position="74"/>
    </location>
</feature>
<dbReference type="GO" id="GO:0003677">
    <property type="term" value="F:DNA binding"/>
    <property type="evidence" value="ECO:0007669"/>
    <property type="project" value="UniProtKB-KW"/>
</dbReference>
<keyword evidence="1 4" id="KW-0238">DNA-binding</keyword>
<dbReference type="SMART" id="SM00422">
    <property type="entry name" value="HTH_MERR"/>
    <property type="match status" value="1"/>
</dbReference>
<feature type="coiled-coil region" evidence="2">
    <location>
        <begin position="82"/>
        <end position="130"/>
    </location>
</feature>
<dbReference type="PROSITE" id="PS50937">
    <property type="entry name" value="HTH_MERR_2"/>
    <property type="match status" value="1"/>
</dbReference>
<dbReference type="InterPro" id="IPR000551">
    <property type="entry name" value="MerR-type_HTH_dom"/>
</dbReference>
<keyword evidence="2" id="KW-0175">Coiled coil</keyword>
<dbReference type="InterPro" id="IPR009061">
    <property type="entry name" value="DNA-bd_dom_put_sf"/>
</dbReference>
<dbReference type="InterPro" id="IPR047057">
    <property type="entry name" value="MerR_fam"/>
</dbReference>
<proteinExistence type="predicted"/>
<evidence type="ECO:0000256" key="1">
    <source>
        <dbReference type="ARBA" id="ARBA00023125"/>
    </source>
</evidence>
<dbReference type="PANTHER" id="PTHR30204">
    <property type="entry name" value="REDOX-CYCLING DRUG-SENSING TRANSCRIPTIONAL ACTIVATOR SOXR"/>
    <property type="match status" value="1"/>
</dbReference>
<dbReference type="EMBL" id="JADPKZ010000035">
    <property type="protein sequence ID" value="MBF8377325.1"/>
    <property type="molecule type" value="Genomic_DNA"/>
</dbReference>
<dbReference type="SUPFAM" id="SSF46955">
    <property type="entry name" value="Putative DNA-binding domain"/>
    <property type="match status" value="1"/>
</dbReference>
<evidence type="ECO:0000256" key="2">
    <source>
        <dbReference type="SAM" id="Coils"/>
    </source>
</evidence>
<protein>
    <submittedName>
        <fullName evidence="4">MerR family DNA-binding transcriptional regulator</fullName>
    </submittedName>
</protein>
<comment type="caution">
    <text evidence="4">The sequence shown here is derived from an EMBL/GenBank/DDBJ whole genome shotgun (WGS) entry which is preliminary data.</text>
</comment>
<dbReference type="PANTHER" id="PTHR30204:SF58">
    <property type="entry name" value="HTH-TYPE TRANSCRIPTIONAL REGULATOR YFMP"/>
    <property type="match status" value="1"/>
</dbReference>
<keyword evidence="5" id="KW-1185">Reference proteome</keyword>
<evidence type="ECO:0000313" key="4">
    <source>
        <dbReference type="EMBL" id="MBF8377325.1"/>
    </source>
</evidence>
<sequence>MLMRRHYYTIRDLADMFDITPRTLRHYEDVGLLNPVRRGAKRLYSERDRVRLQLILRGRRLGFSLPEIAEMLDLYDADPTEITQLREVIRRGDEKLRQVELQISELKALRDELVAMRSRLQQALDEKLRQAHQKGCDD</sequence>
<dbReference type="Proteomes" id="UP000642910">
    <property type="component" value="Unassembled WGS sequence"/>
</dbReference>
<evidence type="ECO:0000313" key="5">
    <source>
        <dbReference type="Proteomes" id="UP000642910"/>
    </source>
</evidence>
<dbReference type="CDD" id="cd04776">
    <property type="entry name" value="HTH_GnyR"/>
    <property type="match status" value="1"/>
</dbReference>
<organism evidence="4 5">
    <name type="scientific">Alicyclobacillus mali</name>
    <name type="common">ex Roth et al. 2021</name>
    <dbReference type="NCBI Taxonomy" id="1123961"/>
    <lineage>
        <taxon>Bacteria</taxon>
        <taxon>Bacillati</taxon>
        <taxon>Bacillota</taxon>
        <taxon>Bacilli</taxon>
        <taxon>Bacillales</taxon>
        <taxon>Alicyclobacillaceae</taxon>
        <taxon>Alicyclobacillus</taxon>
    </lineage>
</organism>
<name>A0ABS0F202_9BACL</name>